<protein>
    <submittedName>
        <fullName evidence="1">Uncharacterized protein</fullName>
    </submittedName>
</protein>
<comment type="caution">
    <text evidence="1">The sequence shown here is derived from an EMBL/GenBank/DDBJ whole genome shotgun (WGS) entry which is preliminary data.</text>
</comment>
<dbReference type="AlphaFoldDB" id="A0AAV0RZE5"/>
<gene>
    <name evidence="1" type="ORF">LITE_LOCUS50227</name>
</gene>
<dbReference type="Proteomes" id="UP001154282">
    <property type="component" value="Unassembled WGS sequence"/>
</dbReference>
<accession>A0AAV0RZE5</accession>
<evidence type="ECO:0000313" key="1">
    <source>
        <dbReference type="EMBL" id="CAI0597282.1"/>
    </source>
</evidence>
<organism evidence="1 2">
    <name type="scientific">Linum tenue</name>
    <dbReference type="NCBI Taxonomy" id="586396"/>
    <lineage>
        <taxon>Eukaryota</taxon>
        <taxon>Viridiplantae</taxon>
        <taxon>Streptophyta</taxon>
        <taxon>Embryophyta</taxon>
        <taxon>Tracheophyta</taxon>
        <taxon>Spermatophyta</taxon>
        <taxon>Magnoliopsida</taxon>
        <taxon>eudicotyledons</taxon>
        <taxon>Gunneridae</taxon>
        <taxon>Pentapetalae</taxon>
        <taxon>rosids</taxon>
        <taxon>fabids</taxon>
        <taxon>Malpighiales</taxon>
        <taxon>Linaceae</taxon>
        <taxon>Linum</taxon>
    </lineage>
</organism>
<name>A0AAV0RZE5_9ROSI</name>
<reference evidence="1" key="1">
    <citation type="submission" date="2022-08" db="EMBL/GenBank/DDBJ databases">
        <authorList>
            <person name="Gutierrez-Valencia J."/>
        </authorList>
    </citation>
    <scope>NUCLEOTIDE SEQUENCE</scope>
</reference>
<sequence>MTNTLLRDPWRNWNGKTSKIKTVVLDLPVATSHQKSVVPKMLREKLQLYTSPLTKRREPKSSSLDSHRTVIFRPLLN</sequence>
<proteinExistence type="predicted"/>
<keyword evidence="2" id="KW-1185">Reference proteome</keyword>
<dbReference type="EMBL" id="CAMGYJ010000011">
    <property type="protein sequence ID" value="CAI0597282.1"/>
    <property type="molecule type" value="Genomic_DNA"/>
</dbReference>
<evidence type="ECO:0000313" key="2">
    <source>
        <dbReference type="Proteomes" id="UP001154282"/>
    </source>
</evidence>